<keyword evidence="3" id="KW-0862">Zinc</keyword>
<dbReference type="GO" id="GO:0005736">
    <property type="term" value="C:RNA polymerase I complex"/>
    <property type="evidence" value="ECO:0007669"/>
    <property type="project" value="TreeGrafter"/>
</dbReference>
<accession>A0A6A7BFX1</accession>
<sequence>VEYICYECEQPVVIRGGGSGICDAQSGTNSDKMRCRECGCRVLWKKRTERIVQFEAR</sequence>
<dbReference type="GO" id="GO:0003677">
    <property type="term" value="F:DNA binding"/>
    <property type="evidence" value="ECO:0007669"/>
    <property type="project" value="InterPro"/>
</dbReference>
<comment type="similarity">
    <text evidence="5">Belongs to the archaeal Rpo12/eukaryotic RPC10 RNA polymerase subunit family.</text>
</comment>
<organism evidence="6 7">
    <name type="scientific">Plenodomus tracheiphilus IPT5</name>
    <dbReference type="NCBI Taxonomy" id="1408161"/>
    <lineage>
        <taxon>Eukaryota</taxon>
        <taxon>Fungi</taxon>
        <taxon>Dikarya</taxon>
        <taxon>Ascomycota</taxon>
        <taxon>Pezizomycotina</taxon>
        <taxon>Dothideomycetes</taxon>
        <taxon>Pleosporomycetidae</taxon>
        <taxon>Pleosporales</taxon>
        <taxon>Pleosporineae</taxon>
        <taxon>Leptosphaeriaceae</taxon>
        <taxon>Plenodomus</taxon>
    </lineage>
</organism>
<evidence type="ECO:0000256" key="2">
    <source>
        <dbReference type="ARBA" id="ARBA00022723"/>
    </source>
</evidence>
<dbReference type="PANTHER" id="PTHR12056">
    <property type="entry name" value="DNA-DIRECTED RNA POLYMERASES I, II, AND III"/>
    <property type="match status" value="1"/>
</dbReference>
<keyword evidence="7" id="KW-1185">Reference proteome</keyword>
<gene>
    <name evidence="6" type="ORF">T440DRAFT_377831</name>
</gene>
<evidence type="ECO:0000256" key="4">
    <source>
        <dbReference type="ARBA" id="ARBA00023242"/>
    </source>
</evidence>
<evidence type="ECO:0000256" key="3">
    <source>
        <dbReference type="ARBA" id="ARBA00022833"/>
    </source>
</evidence>
<evidence type="ECO:0000313" key="6">
    <source>
        <dbReference type="EMBL" id="KAF2854416.1"/>
    </source>
</evidence>
<reference evidence="6" key="1">
    <citation type="submission" date="2020-01" db="EMBL/GenBank/DDBJ databases">
        <authorList>
            <consortium name="DOE Joint Genome Institute"/>
            <person name="Haridas S."/>
            <person name="Albert R."/>
            <person name="Binder M."/>
            <person name="Bloem J."/>
            <person name="Labutti K."/>
            <person name="Salamov A."/>
            <person name="Andreopoulos B."/>
            <person name="Baker S.E."/>
            <person name="Barry K."/>
            <person name="Bills G."/>
            <person name="Bluhm B.H."/>
            <person name="Cannon C."/>
            <person name="Castanera R."/>
            <person name="Culley D.E."/>
            <person name="Daum C."/>
            <person name="Ezra D."/>
            <person name="Gonzalez J.B."/>
            <person name="Henrissat B."/>
            <person name="Kuo A."/>
            <person name="Liang C."/>
            <person name="Lipzen A."/>
            <person name="Lutzoni F."/>
            <person name="Magnuson J."/>
            <person name="Mondo S."/>
            <person name="Nolan M."/>
            <person name="Ohm R."/>
            <person name="Pangilinan J."/>
            <person name="Park H.-J."/>
            <person name="Ramirez L."/>
            <person name="Alfaro M."/>
            <person name="Sun H."/>
            <person name="Tritt A."/>
            <person name="Yoshinaga Y."/>
            <person name="Zwiers L.-H."/>
            <person name="Turgeon B.G."/>
            <person name="Goodwin S.B."/>
            <person name="Spatafora J.W."/>
            <person name="Crous P.W."/>
            <person name="Grigoriev I.V."/>
        </authorList>
    </citation>
    <scope>NUCLEOTIDE SEQUENCE</scope>
    <source>
        <strain evidence="6">IPT5</strain>
    </source>
</reference>
<dbReference type="InterPro" id="IPR039747">
    <property type="entry name" value="RPABC4"/>
</dbReference>
<dbReference type="GO" id="GO:0005666">
    <property type="term" value="C:RNA polymerase III complex"/>
    <property type="evidence" value="ECO:0007669"/>
    <property type="project" value="TreeGrafter"/>
</dbReference>
<protein>
    <submittedName>
        <fullName evidence="6">Uncharacterized protein</fullName>
    </submittedName>
</protein>
<dbReference type="SMART" id="SM00659">
    <property type="entry name" value="RPOLCX"/>
    <property type="match status" value="1"/>
</dbReference>
<feature type="non-terminal residue" evidence="6">
    <location>
        <position position="57"/>
    </location>
</feature>
<dbReference type="InterPro" id="IPR006591">
    <property type="entry name" value="RNAP_P/RPABC4"/>
</dbReference>
<dbReference type="GO" id="GO:0008270">
    <property type="term" value="F:zinc ion binding"/>
    <property type="evidence" value="ECO:0007669"/>
    <property type="project" value="InterPro"/>
</dbReference>
<dbReference type="InterPro" id="IPR029040">
    <property type="entry name" value="RPABC4/Spt4"/>
</dbReference>
<dbReference type="EMBL" id="MU006293">
    <property type="protein sequence ID" value="KAF2854416.1"/>
    <property type="molecule type" value="Genomic_DNA"/>
</dbReference>
<name>A0A6A7BFX1_9PLEO</name>
<feature type="non-terminal residue" evidence="6">
    <location>
        <position position="1"/>
    </location>
</feature>
<keyword evidence="2" id="KW-0479">Metal-binding</keyword>
<dbReference type="OrthoDB" id="5585087at2759"/>
<proteinExistence type="inferred from homology"/>
<dbReference type="AlphaFoldDB" id="A0A6A7BFX1"/>
<evidence type="ECO:0000256" key="5">
    <source>
        <dbReference type="ARBA" id="ARBA00025770"/>
    </source>
</evidence>
<dbReference type="GO" id="GO:0005665">
    <property type="term" value="C:RNA polymerase II, core complex"/>
    <property type="evidence" value="ECO:0007669"/>
    <property type="project" value="TreeGrafter"/>
</dbReference>
<dbReference type="SUPFAM" id="SSF63393">
    <property type="entry name" value="RNA polymerase subunits"/>
    <property type="match status" value="1"/>
</dbReference>
<evidence type="ECO:0000313" key="7">
    <source>
        <dbReference type="Proteomes" id="UP000799423"/>
    </source>
</evidence>
<comment type="subcellular location">
    <subcellularLocation>
        <location evidence="1">Nucleus</location>
    </subcellularLocation>
</comment>
<evidence type="ECO:0000256" key="1">
    <source>
        <dbReference type="ARBA" id="ARBA00004123"/>
    </source>
</evidence>
<dbReference type="PANTHER" id="PTHR12056:SF2">
    <property type="entry name" value="GEO11084P1"/>
    <property type="match status" value="1"/>
</dbReference>
<keyword evidence="4" id="KW-0539">Nucleus</keyword>
<dbReference type="Proteomes" id="UP000799423">
    <property type="component" value="Unassembled WGS sequence"/>
</dbReference>
<dbReference type="GO" id="GO:0006351">
    <property type="term" value="P:DNA-templated transcription"/>
    <property type="evidence" value="ECO:0007669"/>
    <property type="project" value="InterPro"/>
</dbReference>
<dbReference type="Gene3D" id="2.20.28.30">
    <property type="entry name" value="RNA polymerase ii, chain L"/>
    <property type="match status" value="1"/>
</dbReference>
<dbReference type="GO" id="GO:0003899">
    <property type="term" value="F:DNA-directed RNA polymerase activity"/>
    <property type="evidence" value="ECO:0007669"/>
    <property type="project" value="InterPro"/>
</dbReference>